<dbReference type="Pfam" id="PF00252">
    <property type="entry name" value="Ribosomal_L16"/>
    <property type="match status" value="1"/>
</dbReference>
<evidence type="ECO:0000256" key="8">
    <source>
        <dbReference type="RuleBase" id="RU004414"/>
    </source>
</evidence>
<comment type="similarity">
    <text evidence="1 6 7">Belongs to the universal ribosomal protein uL16 family.</text>
</comment>
<dbReference type="FunFam" id="3.90.1170.10:FF:000001">
    <property type="entry name" value="50S ribosomal protein L16"/>
    <property type="match status" value="1"/>
</dbReference>
<dbReference type="SUPFAM" id="SSF54686">
    <property type="entry name" value="Ribosomal protein L16p/L10e"/>
    <property type="match status" value="1"/>
</dbReference>
<dbReference type="Gene3D" id="3.90.1170.10">
    <property type="entry name" value="Ribosomal protein L10e/L16"/>
    <property type="match status" value="1"/>
</dbReference>
<dbReference type="HAMAP" id="MF_01342">
    <property type="entry name" value="Ribosomal_uL16"/>
    <property type="match status" value="1"/>
</dbReference>
<keyword evidence="4 6" id="KW-0687">Ribonucleoprotein</keyword>
<accession>A0A1G1VA06</accession>
<dbReference type="GO" id="GO:0022625">
    <property type="term" value="C:cytosolic large ribosomal subunit"/>
    <property type="evidence" value="ECO:0007669"/>
    <property type="project" value="TreeGrafter"/>
</dbReference>
<dbReference type="Proteomes" id="UP000178272">
    <property type="component" value="Unassembled WGS sequence"/>
</dbReference>
<dbReference type="InterPro" id="IPR047873">
    <property type="entry name" value="Ribosomal_uL16"/>
</dbReference>
<evidence type="ECO:0000256" key="6">
    <source>
        <dbReference type="HAMAP-Rule" id="MF_01342"/>
    </source>
</evidence>
<evidence type="ECO:0000256" key="7">
    <source>
        <dbReference type="RuleBase" id="RU004413"/>
    </source>
</evidence>
<organism evidence="9 10">
    <name type="scientific">Candidatus Blackburnbacteria bacterium RIFCSPHIGHO2_12_FULL_41_13b</name>
    <dbReference type="NCBI Taxonomy" id="1797517"/>
    <lineage>
        <taxon>Bacteria</taxon>
        <taxon>Candidatus Blackburniibacteriota</taxon>
    </lineage>
</organism>
<comment type="subunit">
    <text evidence="6 8">Part of the 50S ribosomal subunit.</text>
</comment>
<dbReference type="InterPro" id="IPR016180">
    <property type="entry name" value="Ribosomal_uL16_dom"/>
</dbReference>
<dbReference type="GO" id="GO:0000049">
    <property type="term" value="F:tRNA binding"/>
    <property type="evidence" value="ECO:0007669"/>
    <property type="project" value="UniProtKB-KW"/>
</dbReference>
<dbReference type="STRING" id="1797517.A3F61_03520"/>
<evidence type="ECO:0000256" key="3">
    <source>
        <dbReference type="ARBA" id="ARBA00022980"/>
    </source>
</evidence>
<evidence type="ECO:0000256" key="1">
    <source>
        <dbReference type="ARBA" id="ARBA00008931"/>
    </source>
</evidence>
<dbReference type="CDD" id="cd01433">
    <property type="entry name" value="Ribosomal_L16_L10e"/>
    <property type="match status" value="1"/>
</dbReference>
<dbReference type="PANTHER" id="PTHR12220">
    <property type="entry name" value="50S/60S RIBOSOMAL PROTEIN L16"/>
    <property type="match status" value="1"/>
</dbReference>
<dbReference type="GO" id="GO:0019843">
    <property type="term" value="F:rRNA binding"/>
    <property type="evidence" value="ECO:0007669"/>
    <property type="project" value="UniProtKB-UniRule"/>
</dbReference>
<dbReference type="InterPro" id="IPR000114">
    <property type="entry name" value="Ribosomal_uL16_bact-type"/>
</dbReference>
<evidence type="ECO:0000313" key="9">
    <source>
        <dbReference type="EMBL" id="OGY12081.1"/>
    </source>
</evidence>
<dbReference type="PRINTS" id="PR00060">
    <property type="entry name" value="RIBOSOMALL16"/>
</dbReference>
<proteinExistence type="inferred from homology"/>
<name>A0A1G1VA06_9BACT</name>
<keyword evidence="6 8" id="KW-0699">rRNA-binding</keyword>
<dbReference type="GO" id="GO:0006412">
    <property type="term" value="P:translation"/>
    <property type="evidence" value="ECO:0007669"/>
    <property type="project" value="UniProtKB-UniRule"/>
</dbReference>
<evidence type="ECO:0000256" key="5">
    <source>
        <dbReference type="ARBA" id="ARBA00035198"/>
    </source>
</evidence>
<gene>
    <name evidence="6" type="primary">rplP</name>
    <name evidence="9" type="ORF">A3F61_03520</name>
</gene>
<reference evidence="9 10" key="1">
    <citation type="journal article" date="2016" name="Nat. Commun.">
        <title>Thousands of microbial genomes shed light on interconnected biogeochemical processes in an aquifer system.</title>
        <authorList>
            <person name="Anantharaman K."/>
            <person name="Brown C.T."/>
            <person name="Hug L.A."/>
            <person name="Sharon I."/>
            <person name="Castelle C.J."/>
            <person name="Probst A.J."/>
            <person name="Thomas B.C."/>
            <person name="Singh A."/>
            <person name="Wilkins M.J."/>
            <person name="Karaoz U."/>
            <person name="Brodie E.L."/>
            <person name="Williams K.H."/>
            <person name="Hubbard S.S."/>
            <person name="Banfield J.F."/>
        </authorList>
    </citation>
    <scope>NUCLEOTIDE SEQUENCE [LARGE SCALE GENOMIC DNA]</scope>
</reference>
<comment type="function">
    <text evidence="6 8">Binds 23S rRNA and is also seen to make contacts with the A and possibly P site tRNAs.</text>
</comment>
<dbReference type="AlphaFoldDB" id="A0A1G1VA06"/>
<keyword evidence="2 6" id="KW-0820">tRNA-binding</keyword>
<evidence type="ECO:0000256" key="4">
    <source>
        <dbReference type="ARBA" id="ARBA00023274"/>
    </source>
</evidence>
<dbReference type="InterPro" id="IPR036920">
    <property type="entry name" value="Ribosomal_uL16_sf"/>
</dbReference>
<dbReference type="EMBL" id="MHCA01000027">
    <property type="protein sequence ID" value="OGY12081.1"/>
    <property type="molecule type" value="Genomic_DNA"/>
</dbReference>
<evidence type="ECO:0000313" key="10">
    <source>
        <dbReference type="Proteomes" id="UP000178272"/>
    </source>
</evidence>
<evidence type="ECO:0000256" key="2">
    <source>
        <dbReference type="ARBA" id="ARBA00022555"/>
    </source>
</evidence>
<keyword evidence="6 8" id="KW-0694">RNA-binding</keyword>
<protein>
    <recommendedName>
        <fullName evidence="5 6">Large ribosomal subunit protein uL16</fullName>
    </recommendedName>
</protein>
<comment type="caution">
    <text evidence="9">The sequence shown here is derived from an EMBL/GenBank/DDBJ whole genome shotgun (WGS) entry which is preliminary data.</text>
</comment>
<dbReference type="NCBIfam" id="TIGR01164">
    <property type="entry name" value="rplP_bact"/>
    <property type="match status" value="1"/>
</dbReference>
<sequence>MQPKRQKHRKQFKGKRRGIASRGAQVAFGEFGLKSLGRAWLSAQQIEAARRAIAHTTARGGKVWIRVFPDKPVTSRGPGVRMGGGKGDVSKYVAVILPGRIIFELAGTSEAIAHEAFERAAAKLPFETKIVNRV</sequence>
<keyword evidence="3 6" id="KW-0689">Ribosomal protein</keyword>
<dbReference type="GO" id="GO:0003735">
    <property type="term" value="F:structural constituent of ribosome"/>
    <property type="evidence" value="ECO:0007669"/>
    <property type="project" value="InterPro"/>
</dbReference>
<dbReference type="PANTHER" id="PTHR12220:SF13">
    <property type="entry name" value="LARGE RIBOSOMAL SUBUNIT PROTEIN UL16M"/>
    <property type="match status" value="1"/>
</dbReference>